<organism evidence="3 4">
    <name type="scientific">Streptomyces poonensis</name>
    <dbReference type="NCBI Taxonomy" id="68255"/>
    <lineage>
        <taxon>Bacteria</taxon>
        <taxon>Bacillati</taxon>
        <taxon>Actinomycetota</taxon>
        <taxon>Actinomycetes</taxon>
        <taxon>Kitasatosporales</taxon>
        <taxon>Streptomycetaceae</taxon>
        <taxon>Streptomyces</taxon>
    </lineage>
</organism>
<accession>A0A918UNI7</accession>
<dbReference type="AlphaFoldDB" id="A0A918UNI7"/>
<evidence type="ECO:0000313" key="4">
    <source>
        <dbReference type="Proteomes" id="UP000622166"/>
    </source>
</evidence>
<evidence type="ECO:0000256" key="2">
    <source>
        <dbReference type="SAM" id="Phobius"/>
    </source>
</evidence>
<comment type="caution">
    <text evidence="3">The sequence shown here is derived from an EMBL/GenBank/DDBJ whole genome shotgun (WGS) entry which is preliminary data.</text>
</comment>
<dbReference type="Proteomes" id="UP000622166">
    <property type="component" value="Unassembled WGS sequence"/>
</dbReference>
<dbReference type="EMBL" id="BMVW01000010">
    <property type="protein sequence ID" value="GGZ22586.1"/>
    <property type="molecule type" value="Genomic_DNA"/>
</dbReference>
<reference evidence="3" key="1">
    <citation type="journal article" date="2014" name="Int. J. Syst. Evol. Microbiol.">
        <title>Complete genome sequence of Corynebacterium casei LMG S-19264T (=DSM 44701T), isolated from a smear-ripened cheese.</title>
        <authorList>
            <consortium name="US DOE Joint Genome Institute (JGI-PGF)"/>
            <person name="Walter F."/>
            <person name="Albersmeier A."/>
            <person name="Kalinowski J."/>
            <person name="Ruckert C."/>
        </authorList>
    </citation>
    <scope>NUCLEOTIDE SEQUENCE</scope>
    <source>
        <strain evidence="3">JCM 4815</strain>
    </source>
</reference>
<feature type="transmembrane region" description="Helical" evidence="2">
    <location>
        <begin position="155"/>
        <end position="173"/>
    </location>
</feature>
<evidence type="ECO:0000313" key="3">
    <source>
        <dbReference type="EMBL" id="GGZ22586.1"/>
    </source>
</evidence>
<protein>
    <submittedName>
        <fullName evidence="3">Uncharacterized protein</fullName>
    </submittedName>
</protein>
<feature type="region of interest" description="Disordered" evidence="1">
    <location>
        <begin position="1"/>
        <end position="41"/>
    </location>
</feature>
<keyword evidence="2" id="KW-0472">Membrane</keyword>
<proteinExistence type="predicted"/>
<evidence type="ECO:0000256" key="1">
    <source>
        <dbReference type="SAM" id="MobiDB-lite"/>
    </source>
</evidence>
<sequence length="304" mass="32652">MRLRPVPLLPDQSDGDPAAVTQPSSDPACHTGVTTRPSLPSLVLRGSGATARFEDGSDHVRWETAASMSRIPLEAIEEVRGSGRTIELVLTTADADRLPAVYAVHDVSAAAVAAFTAAVRARLPERAPDEPRAEGEGLITTVPARTDRGPSRRTVLIVAVIAVVAAMDVTVGVRREWEFVALLLLVHIVTAAGLVMVIATGQGLYYGRRLPKHGITVMAELDHHTHNTKVYRYTDLDGVTHFYRDPLGGQRLELSYDPRRPGRAATRIPVFLQCMMALVTVLGVCFAGGGLGFTLYQFGVALTG</sequence>
<feature type="transmembrane region" description="Helical" evidence="2">
    <location>
        <begin position="179"/>
        <end position="199"/>
    </location>
</feature>
<reference evidence="3" key="2">
    <citation type="submission" date="2020-09" db="EMBL/GenBank/DDBJ databases">
        <authorList>
            <person name="Sun Q."/>
            <person name="Ohkuma M."/>
        </authorList>
    </citation>
    <scope>NUCLEOTIDE SEQUENCE</scope>
    <source>
        <strain evidence="3">JCM 4815</strain>
    </source>
</reference>
<keyword evidence="2" id="KW-0812">Transmembrane</keyword>
<keyword evidence="2" id="KW-1133">Transmembrane helix</keyword>
<name>A0A918UNI7_9ACTN</name>
<gene>
    <name evidence="3" type="ORF">GCM10010365_48530</name>
</gene>
<feature type="transmembrane region" description="Helical" evidence="2">
    <location>
        <begin position="270"/>
        <end position="296"/>
    </location>
</feature>
<keyword evidence="4" id="KW-1185">Reference proteome</keyword>